<accession>A0A7D5VBK3</accession>
<organism evidence="1 2">
    <name type="scientific">Chitinibacter fontanus</name>
    <dbReference type="NCBI Taxonomy" id="1737446"/>
    <lineage>
        <taxon>Bacteria</taxon>
        <taxon>Pseudomonadati</taxon>
        <taxon>Pseudomonadota</taxon>
        <taxon>Betaproteobacteria</taxon>
        <taxon>Neisseriales</taxon>
        <taxon>Chitinibacteraceae</taxon>
        <taxon>Chitinibacter</taxon>
    </lineage>
</organism>
<keyword evidence="2" id="KW-1185">Reference proteome</keyword>
<dbReference type="AlphaFoldDB" id="A0A7D5VBK3"/>
<name>A0A7D5VBK3_9NEIS</name>
<dbReference type="EMBL" id="CP058952">
    <property type="protein sequence ID" value="QLI82971.1"/>
    <property type="molecule type" value="Genomic_DNA"/>
</dbReference>
<protein>
    <submittedName>
        <fullName evidence="1">DUF2917 domain-containing protein</fullName>
    </submittedName>
</protein>
<dbReference type="InterPro" id="IPR021317">
    <property type="entry name" value="DUF2917"/>
</dbReference>
<sequence length="100" mass="11410">MQTIQLPKASLSTLVGHQAQWIECEHGMIWLSDDGHDVVLERGQSWQVLSDHTVVIEALTQSRLAIKDEQYRATSLFSAVQQQVHELIHQLVRKPEIKTV</sequence>
<evidence type="ECO:0000313" key="2">
    <source>
        <dbReference type="Proteomes" id="UP000510822"/>
    </source>
</evidence>
<reference evidence="1 2" key="1">
    <citation type="journal article" date="2016" name="Int. J. Syst. Evol. Microbiol.">
        <title>Chitinibacter fontanus sp. nov., isolated from a spring.</title>
        <authorList>
            <person name="Sheu S.Y."/>
            <person name="Li Y.S."/>
            <person name="Young C.C."/>
            <person name="Chen W.M."/>
        </authorList>
    </citation>
    <scope>NUCLEOTIDE SEQUENCE [LARGE SCALE GENOMIC DNA]</scope>
    <source>
        <strain evidence="1 2">STM-7</strain>
    </source>
</reference>
<dbReference type="KEGG" id="cfon:HZU75_16385"/>
<dbReference type="RefSeq" id="WP_180307043.1">
    <property type="nucleotide sequence ID" value="NZ_CP058952.1"/>
</dbReference>
<gene>
    <name evidence="1" type="ORF">HZU75_16385</name>
</gene>
<evidence type="ECO:0000313" key="1">
    <source>
        <dbReference type="EMBL" id="QLI82971.1"/>
    </source>
</evidence>
<proteinExistence type="predicted"/>
<dbReference type="Proteomes" id="UP000510822">
    <property type="component" value="Chromosome"/>
</dbReference>
<dbReference type="Pfam" id="PF11142">
    <property type="entry name" value="DUF2917"/>
    <property type="match status" value="1"/>
</dbReference>